<evidence type="ECO:0000256" key="2">
    <source>
        <dbReference type="ARBA" id="ARBA00012415"/>
    </source>
</evidence>
<comment type="similarity">
    <text evidence="1 6">Belongs to the UDPGP type 2 family.</text>
</comment>
<evidence type="ECO:0000256" key="5">
    <source>
        <dbReference type="ARBA" id="ARBA00048128"/>
    </source>
</evidence>
<evidence type="ECO:0000313" key="8">
    <source>
        <dbReference type="EMBL" id="HIP89499.1"/>
    </source>
</evidence>
<evidence type="ECO:0000259" key="7">
    <source>
        <dbReference type="Pfam" id="PF00483"/>
    </source>
</evidence>
<dbReference type="Gene3D" id="3.90.550.10">
    <property type="entry name" value="Spore Coat Polysaccharide Biosynthesis Protein SpsA, Chain A"/>
    <property type="match status" value="1"/>
</dbReference>
<evidence type="ECO:0000313" key="9">
    <source>
        <dbReference type="Proteomes" id="UP000653692"/>
    </source>
</evidence>
<evidence type="ECO:0000256" key="1">
    <source>
        <dbReference type="ARBA" id="ARBA00006890"/>
    </source>
</evidence>
<reference evidence="8" key="1">
    <citation type="journal article" date="2020" name="ISME J.">
        <title>Gammaproteobacteria mediating utilization of methyl-, sulfur- and petroleum organic compounds in deep ocean hydrothermal plumes.</title>
        <authorList>
            <person name="Zhou Z."/>
            <person name="Liu Y."/>
            <person name="Pan J."/>
            <person name="Cron B.R."/>
            <person name="Toner B.M."/>
            <person name="Anantharaman K."/>
            <person name="Breier J.A."/>
            <person name="Dick G.J."/>
            <person name="Li M."/>
        </authorList>
    </citation>
    <scope>NUCLEOTIDE SEQUENCE</scope>
    <source>
        <strain evidence="8">SZUA-1476</strain>
    </source>
</reference>
<evidence type="ECO:0000256" key="6">
    <source>
        <dbReference type="RuleBase" id="RU361259"/>
    </source>
</evidence>
<dbReference type="NCBIfam" id="TIGR01099">
    <property type="entry name" value="galU"/>
    <property type="match status" value="1"/>
</dbReference>
<dbReference type="EC" id="2.7.7.9" evidence="2 6"/>
<evidence type="ECO:0000256" key="3">
    <source>
        <dbReference type="ARBA" id="ARBA00022679"/>
    </source>
</evidence>
<organism evidence="8 9">
    <name type="scientific">Thermococcus paralvinellae</name>
    <dbReference type="NCBI Taxonomy" id="582419"/>
    <lineage>
        <taxon>Archaea</taxon>
        <taxon>Methanobacteriati</taxon>
        <taxon>Methanobacteriota</taxon>
        <taxon>Thermococci</taxon>
        <taxon>Thermococcales</taxon>
        <taxon>Thermococcaceae</taxon>
        <taxon>Thermococcus</taxon>
    </lineage>
</organism>
<comment type="catalytic activity">
    <reaction evidence="5 6">
        <text>alpha-D-glucose 1-phosphate + UTP + H(+) = UDP-alpha-D-glucose + diphosphate</text>
        <dbReference type="Rhea" id="RHEA:19889"/>
        <dbReference type="ChEBI" id="CHEBI:15378"/>
        <dbReference type="ChEBI" id="CHEBI:33019"/>
        <dbReference type="ChEBI" id="CHEBI:46398"/>
        <dbReference type="ChEBI" id="CHEBI:58601"/>
        <dbReference type="ChEBI" id="CHEBI:58885"/>
        <dbReference type="EC" id="2.7.7.9"/>
    </reaction>
</comment>
<dbReference type="GO" id="GO:0006011">
    <property type="term" value="P:UDP-alpha-D-glucose metabolic process"/>
    <property type="evidence" value="ECO:0007669"/>
    <property type="project" value="InterPro"/>
</dbReference>
<accession>A0A833E4D5</accession>
<comment type="caution">
    <text evidence="8">The sequence shown here is derived from an EMBL/GenBank/DDBJ whole genome shotgun (WGS) entry which is preliminary data.</text>
</comment>
<dbReference type="InterPro" id="IPR029044">
    <property type="entry name" value="Nucleotide-diphossugar_trans"/>
</dbReference>
<dbReference type="AlphaFoldDB" id="A0A833E4D5"/>
<dbReference type="EMBL" id="DQUR01000208">
    <property type="protein sequence ID" value="HIP89499.1"/>
    <property type="molecule type" value="Genomic_DNA"/>
</dbReference>
<dbReference type="SUPFAM" id="SSF53448">
    <property type="entry name" value="Nucleotide-diphospho-sugar transferases"/>
    <property type="match status" value="1"/>
</dbReference>
<dbReference type="InterPro" id="IPR005835">
    <property type="entry name" value="NTP_transferase_dom"/>
</dbReference>
<dbReference type="GO" id="GO:0003983">
    <property type="term" value="F:UTP:glucose-1-phosphate uridylyltransferase activity"/>
    <property type="evidence" value="ECO:0007669"/>
    <property type="project" value="UniProtKB-EC"/>
</dbReference>
<proteinExistence type="inferred from homology"/>
<sequence>MRVRKAVIPAAGLGTRMLPITKSMPKEMLPVVDRPVIHYVVEEAIRAGIDDILIITGKGKRAIEDYFDRSFELEYYLRERGKVDKLKQVEEIGEMVDIYYVRQKKPLGLGDAILHAEKHVNGEPFAVLLGDDIVINNKPAVKQLMEIFERFNAPVLGVERVAWDDVSKYGIVYGTKIRGSLYEVRDLIEKPPREKAPSNVAIVGRYVLTPEVFDALRNVKPDKNGEIQLTDALRSLVKEGTKMLAREVEGKRYDVGTKVGFIRANIEIALAREELRKEIISTMEKVIQEIKHG</sequence>
<keyword evidence="3 6" id="KW-0808">Transferase</keyword>
<keyword evidence="4 6" id="KW-0548">Nucleotidyltransferase</keyword>
<gene>
    <name evidence="8" type="primary">galU</name>
    <name evidence="8" type="ORF">EYH24_06175</name>
</gene>
<protein>
    <recommendedName>
        <fullName evidence="2 6">UTP--glucose-1-phosphate uridylyltransferase</fullName>
        <ecNumber evidence="2 6">2.7.7.9</ecNumber>
    </recommendedName>
    <alternativeName>
        <fullName evidence="6">UDP-glucose pyrophosphorylase</fullName>
    </alternativeName>
</protein>
<name>A0A833E4D5_9EURY</name>
<dbReference type="CDD" id="cd02541">
    <property type="entry name" value="UGPase_prokaryotic"/>
    <property type="match status" value="1"/>
</dbReference>
<dbReference type="Proteomes" id="UP000653692">
    <property type="component" value="Unassembled WGS sequence"/>
</dbReference>
<dbReference type="Pfam" id="PF00483">
    <property type="entry name" value="NTP_transferase"/>
    <property type="match status" value="1"/>
</dbReference>
<dbReference type="InterPro" id="IPR005771">
    <property type="entry name" value="GalU_uridylyltTrfase_bac/arc"/>
</dbReference>
<dbReference type="PANTHER" id="PTHR43197">
    <property type="entry name" value="UTP--GLUCOSE-1-PHOSPHATE URIDYLYLTRANSFERASE"/>
    <property type="match status" value="1"/>
</dbReference>
<feature type="domain" description="Nucleotidyl transferase" evidence="7">
    <location>
        <begin position="5"/>
        <end position="267"/>
    </location>
</feature>
<evidence type="ECO:0000256" key="4">
    <source>
        <dbReference type="ARBA" id="ARBA00022695"/>
    </source>
</evidence>
<dbReference type="PANTHER" id="PTHR43197:SF1">
    <property type="entry name" value="UTP--GLUCOSE-1-PHOSPHATE URIDYLYLTRANSFERASE"/>
    <property type="match status" value="1"/>
</dbReference>